<evidence type="ECO:0000313" key="3">
    <source>
        <dbReference type="Proteomes" id="UP000005514"/>
    </source>
</evidence>
<gene>
    <name evidence="2" type="ORF">HPHPH42_1397</name>
</gene>
<reference evidence="2 3" key="1">
    <citation type="submission" date="2012-04" db="EMBL/GenBank/DDBJ databases">
        <title>Genome sequence of Helicobacter pylori Hp H-42.</title>
        <authorList>
            <person name="Blanchard T.G."/>
            <person name="Czinn S.J."/>
            <person name="McCracken C."/>
            <person name="Abolude K."/>
            <person name="Maroo A."/>
            <person name="Santana-Cruz I."/>
            <person name="Tallon L.J."/>
            <person name="Ficke F.W.F."/>
        </authorList>
    </citation>
    <scope>NUCLEOTIDE SEQUENCE [LARGE SCALE GENOMIC DNA]</scope>
    <source>
        <strain evidence="2 3">Hp H-42</strain>
    </source>
</reference>
<dbReference type="EMBL" id="AKON01000015">
    <property type="protein sequence ID" value="EJB61014.1"/>
    <property type="molecule type" value="Genomic_DNA"/>
</dbReference>
<dbReference type="Proteomes" id="UP000005514">
    <property type="component" value="Unassembled WGS sequence"/>
</dbReference>
<evidence type="ECO:0000256" key="1">
    <source>
        <dbReference type="SAM" id="Phobius"/>
    </source>
</evidence>
<sequence length="40" mass="5095">MFFTFLKNGFLFYRFRSHFVVKFILLKFYFIKGSFIFLKR</sequence>
<keyword evidence="1" id="KW-0812">Transmembrane</keyword>
<dbReference type="AlphaFoldDB" id="A0AB33XG28"/>
<keyword evidence="1" id="KW-0472">Membrane</keyword>
<feature type="transmembrane region" description="Helical" evidence="1">
    <location>
        <begin position="20"/>
        <end position="38"/>
    </location>
</feature>
<protein>
    <submittedName>
        <fullName evidence="2">Membrane protein</fullName>
    </submittedName>
</protein>
<comment type="caution">
    <text evidence="2">The sequence shown here is derived from an EMBL/GenBank/DDBJ whole genome shotgun (WGS) entry which is preliminary data.</text>
</comment>
<proteinExistence type="predicted"/>
<evidence type="ECO:0000313" key="2">
    <source>
        <dbReference type="EMBL" id="EJB61014.1"/>
    </source>
</evidence>
<accession>A0AB33XG28</accession>
<name>A0AB33XG28_HELPX</name>
<organism evidence="2 3">
    <name type="scientific">Helicobacter pylori Hp H-42</name>
    <dbReference type="NCBI Taxonomy" id="992047"/>
    <lineage>
        <taxon>Bacteria</taxon>
        <taxon>Pseudomonadati</taxon>
        <taxon>Campylobacterota</taxon>
        <taxon>Epsilonproteobacteria</taxon>
        <taxon>Campylobacterales</taxon>
        <taxon>Helicobacteraceae</taxon>
        <taxon>Helicobacter</taxon>
    </lineage>
</organism>
<keyword evidence="1" id="KW-1133">Transmembrane helix</keyword>